<dbReference type="AlphaFoldDB" id="A0A4Z2DKS1"/>
<name>A0A4Z2DKS1_SCHJA</name>
<dbReference type="OrthoDB" id="6223417at2759"/>
<evidence type="ECO:0000313" key="1">
    <source>
        <dbReference type="EMBL" id="TNN17062.1"/>
    </source>
</evidence>
<gene>
    <name evidence="1" type="ORF">EWB00_011419</name>
</gene>
<keyword evidence="2" id="KW-1185">Reference proteome</keyword>
<evidence type="ECO:0000313" key="2">
    <source>
        <dbReference type="Proteomes" id="UP000311919"/>
    </source>
</evidence>
<accession>A0A4Z2DKS1</accession>
<dbReference type="Proteomes" id="UP000311919">
    <property type="component" value="Unassembled WGS sequence"/>
</dbReference>
<reference evidence="1 2" key="1">
    <citation type="submission" date="2019-03" db="EMBL/GenBank/DDBJ databases">
        <title>An improved genome assembly of the fluke Schistosoma japonicum.</title>
        <authorList>
            <person name="Hu W."/>
            <person name="Luo F."/>
            <person name="Yin M."/>
            <person name="Mo X."/>
            <person name="Sun C."/>
            <person name="Wu Q."/>
            <person name="Zhu B."/>
            <person name="Xiang M."/>
            <person name="Wang J."/>
            <person name="Wang Y."/>
            <person name="Zhang T."/>
            <person name="Xu B."/>
            <person name="Zheng H."/>
            <person name="Feng Z."/>
        </authorList>
    </citation>
    <scope>NUCLEOTIDE SEQUENCE [LARGE SCALE GENOMIC DNA]</scope>
    <source>
        <strain evidence="1">HuSjv2</strain>
        <tissue evidence="1">Worms</tissue>
    </source>
</reference>
<sequence>MVSSTFTSIVTLCIMITIINKQLYELNAVYLPFNYRWTYLPYYNNDNDVIDDERLQHRLLSPIPSSLSTKMHKRGPELIIPFISGGSPAKKSEYD</sequence>
<protein>
    <submittedName>
        <fullName evidence="1">Uncharacterized protein</fullName>
    </submittedName>
</protein>
<dbReference type="EMBL" id="SKCS01000099">
    <property type="protein sequence ID" value="TNN17062.1"/>
    <property type="molecule type" value="Genomic_DNA"/>
</dbReference>
<comment type="caution">
    <text evidence="1">The sequence shown here is derived from an EMBL/GenBank/DDBJ whole genome shotgun (WGS) entry which is preliminary data.</text>
</comment>
<organism evidence="1 2">
    <name type="scientific">Schistosoma japonicum</name>
    <name type="common">Blood fluke</name>
    <dbReference type="NCBI Taxonomy" id="6182"/>
    <lineage>
        <taxon>Eukaryota</taxon>
        <taxon>Metazoa</taxon>
        <taxon>Spiralia</taxon>
        <taxon>Lophotrochozoa</taxon>
        <taxon>Platyhelminthes</taxon>
        <taxon>Trematoda</taxon>
        <taxon>Digenea</taxon>
        <taxon>Strigeidida</taxon>
        <taxon>Schistosomatoidea</taxon>
        <taxon>Schistosomatidae</taxon>
        <taxon>Schistosoma</taxon>
    </lineage>
</organism>
<proteinExistence type="predicted"/>